<evidence type="ECO:0000259" key="1">
    <source>
        <dbReference type="Pfam" id="PF13924"/>
    </source>
</evidence>
<name>A0ABR4J3D6_9EURO</name>
<dbReference type="Pfam" id="PF13924">
    <property type="entry name" value="Lipocalin_5"/>
    <property type="match status" value="1"/>
</dbReference>
<accession>A0ABR4J3D6</accession>
<keyword evidence="3" id="KW-1185">Reference proteome</keyword>
<evidence type="ECO:0000313" key="2">
    <source>
        <dbReference type="EMBL" id="KAL2833577.1"/>
    </source>
</evidence>
<reference evidence="2 3" key="1">
    <citation type="submission" date="2024-07" db="EMBL/GenBank/DDBJ databases">
        <title>Section-level genome sequencing and comparative genomics of Aspergillus sections Usti and Cavernicolus.</title>
        <authorList>
            <consortium name="Lawrence Berkeley National Laboratory"/>
            <person name="Nybo J.L."/>
            <person name="Vesth T.C."/>
            <person name="Theobald S."/>
            <person name="Frisvad J.C."/>
            <person name="Larsen T.O."/>
            <person name="Kjaerboelling I."/>
            <person name="Rothschild-Mancinelli K."/>
            <person name="Lyhne E.K."/>
            <person name="Kogle M.E."/>
            <person name="Barry K."/>
            <person name="Clum A."/>
            <person name="Na H."/>
            <person name="Ledsgaard L."/>
            <person name="Lin J."/>
            <person name="Lipzen A."/>
            <person name="Kuo A."/>
            <person name="Riley R."/>
            <person name="Mondo S."/>
            <person name="Labutti K."/>
            <person name="Haridas S."/>
            <person name="Pangalinan J."/>
            <person name="Salamov A.A."/>
            <person name="Simmons B.A."/>
            <person name="Magnuson J.K."/>
            <person name="Chen J."/>
            <person name="Drula E."/>
            <person name="Henrissat B."/>
            <person name="Wiebenga A."/>
            <person name="Lubbers R.J."/>
            <person name="Gomes A.C."/>
            <person name="Makela M.R."/>
            <person name="Stajich J."/>
            <person name="Grigoriev I.V."/>
            <person name="Mortensen U.H."/>
            <person name="De Vries R.P."/>
            <person name="Baker S.E."/>
            <person name="Andersen M.R."/>
        </authorList>
    </citation>
    <scope>NUCLEOTIDE SEQUENCE [LARGE SCALE GENOMIC DNA]</scope>
    <source>
        <strain evidence="2 3">CBS 123904</strain>
    </source>
</reference>
<sequence length="145" mass="15725">MSIQPFIGSWKLVSLSLTSSGDSGNGASKELPQKEASGRFVVAPSGYLACIIPSLEAPPALDDAPLVLPRSVAYSGRIHIYDEGGEQRLRTDVDVASIPDWIGRPQVRRWTTTEENGKTLLTLCPLQQLIAGNGNVAMNFVWEKM</sequence>
<dbReference type="Proteomes" id="UP001610446">
    <property type="component" value="Unassembled WGS sequence"/>
</dbReference>
<dbReference type="InterPro" id="IPR024311">
    <property type="entry name" value="Lipocalin-like"/>
</dbReference>
<evidence type="ECO:0000313" key="3">
    <source>
        <dbReference type="Proteomes" id="UP001610446"/>
    </source>
</evidence>
<organism evidence="2 3">
    <name type="scientific">Aspergillus pseudoustus</name>
    <dbReference type="NCBI Taxonomy" id="1810923"/>
    <lineage>
        <taxon>Eukaryota</taxon>
        <taxon>Fungi</taxon>
        <taxon>Dikarya</taxon>
        <taxon>Ascomycota</taxon>
        <taxon>Pezizomycotina</taxon>
        <taxon>Eurotiomycetes</taxon>
        <taxon>Eurotiomycetidae</taxon>
        <taxon>Eurotiales</taxon>
        <taxon>Aspergillaceae</taxon>
        <taxon>Aspergillus</taxon>
        <taxon>Aspergillus subgen. Nidulantes</taxon>
    </lineage>
</organism>
<comment type="caution">
    <text evidence="2">The sequence shown here is derived from an EMBL/GenBank/DDBJ whole genome shotgun (WGS) entry which is preliminary data.</text>
</comment>
<feature type="domain" description="Lipocalin-like" evidence="1">
    <location>
        <begin position="7"/>
        <end position="144"/>
    </location>
</feature>
<gene>
    <name evidence="2" type="ORF">BJY01DRAFT_253420</name>
</gene>
<protein>
    <recommendedName>
        <fullName evidence="1">Lipocalin-like domain-containing protein</fullName>
    </recommendedName>
</protein>
<proteinExistence type="predicted"/>
<dbReference type="EMBL" id="JBFXLU010000239">
    <property type="protein sequence ID" value="KAL2833577.1"/>
    <property type="molecule type" value="Genomic_DNA"/>
</dbReference>